<keyword evidence="5" id="KW-0136">Cellulose degradation</keyword>
<dbReference type="InterPro" id="IPR012341">
    <property type="entry name" value="6hp_glycosidase-like_sf"/>
</dbReference>
<dbReference type="NCBIfam" id="NF008305">
    <property type="entry name" value="PRK11097.1"/>
    <property type="match status" value="1"/>
</dbReference>
<dbReference type="EMBL" id="MUIO01000012">
    <property type="protein sequence ID" value="ORC61178.1"/>
    <property type="molecule type" value="Genomic_DNA"/>
</dbReference>
<dbReference type="Pfam" id="PF01270">
    <property type="entry name" value="Glyco_hydro_8"/>
    <property type="match status" value="1"/>
</dbReference>
<keyword evidence="10" id="KW-1185">Reference proteome</keyword>
<evidence type="ECO:0000256" key="4">
    <source>
        <dbReference type="ARBA" id="ARBA00022801"/>
    </source>
</evidence>
<dbReference type="SUPFAM" id="SSF48208">
    <property type="entry name" value="Six-hairpin glycosidases"/>
    <property type="match status" value="1"/>
</dbReference>
<dbReference type="PRINTS" id="PR00735">
    <property type="entry name" value="GLHYDRLASE8"/>
</dbReference>
<name>A0A1X0NB72_9PSED</name>
<keyword evidence="7" id="KW-0624">Polysaccharide degradation</keyword>
<dbReference type="AlphaFoldDB" id="A0A1X0NB72"/>
<keyword evidence="8" id="KW-0732">Signal</keyword>
<reference evidence="10" key="1">
    <citation type="submission" date="2017-02" db="EMBL/GenBank/DDBJ databases">
        <title>Pseudomonas floridae sp. nov., a novel pathogenic bacterial species isolated from tomato.</title>
        <authorList>
            <person name="Timilsina S."/>
            <person name="Vallad G.E."/>
            <person name="Jones J.B."/>
        </authorList>
    </citation>
    <scope>NUCLEOTIDE SEQUENCE [LARGE SCALE GENOMIC DNA]</scope>
    <source>
        <strain evidence="10">GEV388</strain>
    </source>
</reference>
<dbReference type="EC" id="3.2.1.4" evidence="3"/>
<evidence type="ECO:0000313" key="9">
    <source>
        <dbReference type="EMBL" id="ORC61178.1"/>
    </source>
</evidence>
<accession>A0A1X0NB72</accession>
<keyword evidence="6" id="KW-0326">Glycosidase</keyword>
<comment type="similarity">
    <text evidence="2">Belongs to the glycosyl hydrolase 8 (cellulase D) family.</text>
</comment>
<organism evidence="9 10">
    <name type="scientific">Pseudomonas floridensis</name>
    <dbReference type="NCBI Taxonomy" id="1958950"/>
    <lineage>
        <taxon>Bacteria</taxon>
        <taxon>Pseudomonadati</taxon>
        <taxon>Pseudomonadota</taxon>
        <taxon>Gammaproteobacteria</taxon>
        <taxon>Pseudomonadales</taxon>
        <taxon>Pseudomonadaceae</taxon>
        <taxon>Pseudomonas</taxon>
    </lineage>
</organism>
<protein>
    <recommendedName>
        <fullName evidence="3">cellulase</fullName>
        <ecNumber evidence="3">3.2.1.4</ecNumber>
    </recommendedName>
</protein>
<dbReference type="InterPro" id="IPR008928">
    <property type="entry name" value="6-hairpin_glycosidase_sf"/>
</dbReference>
<feature type="chain" id="PRO_5012732934" description="cellulase" evidence="8">
    <location>
        <begin position="25"/>
        <end position="397"/>
    </location>
</feature>
<evidence type="ECO:0000256" key="3">
    <source>
        <dbReference type="ARBA" id="ARBA00012601"/>
    </source>
</evidence>
<evidence type="ECO:0000256" key="8">
    <source>
        <dbReference type="SAM" id="SignalP"/>
    </source>
</evidence>
<evidence type="ECO:0000256" key="2">
    <source>
        <dbReference type="ARBA" id="ARBA00009209"/>
    </source>
</evidence>
<gene>
    <name evidence="9" type="ORF">BZK31_04240</name>
</gene>
<dbReference type="OrthoDB" id="9766708at2"/>
<dbReference type="STRING" id="1958950.BZK31_04240"/>
<dbReference type="RefSeq" id="WP_083181479.1">
    <property type="nucleotide sequence ID" value="NZ_CBCRZR010000018.1"/>
</dbReference>
<dbReference type="GO" id="GO:0008810">
    <property type="term" value="F:cellulase activity"/>
    <property type="evidence" value="ECO:0007669"/>
    <property type="project" value="UniProtKB-EC"/>
</dbReference>
<sequence length="397" mass="44234">MIVLPRWARRALSLITLLSASSLAAAEHCEQTQWPLWRTFHEHFVQADGRVLDASTPQQHSSSEGQSYAMFFALVANDQAAFEALWRWTQNNLSQGDAATHLPGWLWGRDEKGAWRLLDDNSASDADLWFAYALLEAGRLWHRDDYTRSARQLLRNVVAQEVADLPGLGKMLMPGFRSFIKPGLWQLNPSYMPVPLLRRFASVDPTGPWNEIARNTATLLKSVGKKGFVADWVSYRETGTGKGEFIVDPVKDDLGSYDAIRVYLWAGLMPRHDPLTRPILSSVIGMLNATADSGQPPEKVQTRTGVSSGTTGFGFSAALLPYLDALGQPALRDAQAQRVREGMAQSLTADALKVAQPPYYHFVLSLFALGFMDQRYHFFDNGQLHTAWEATCAHIAQ</sequence>
<dbReference type="Proteomes" id="UP000192815">
    <property type="component" value="Unassembled WGS sequence"/>
</dbReference>
<evidence type="ECO:0000256" key="5">
    <source>
        <dbReference type="ARBA" id="ARBA00023001"/>
    </source>
</evidence>
<evidence type="ECO:0000256" key="6">
    <source>
        <dbReference type="ARBA" id="ARBA00023295"/>
    </source>
</evidence>
<evidence type="ECO:0000256" key="1">
    <source>
        <dbReference type="ARBA" id="ARBA00000966"/>
    </source>
</evidence>
<comment type="catalytic activity">
    <reaction evidence="1">
        <text>Endohydrolysis of (1-&gt;4)-beta-D-glucosidic linkages in cellulose, lichenin and cereal beta-D-glucans.</text>
        <dbReference type="EC" id="3.2.1.4"/>
    </reaction>
</comment>
<feature type="signal peptide" evidence="8">
    <location>
        <begin position="1"/>
        <end position="24"/>
    </location>
</feature>
<keyword evidence="4" id="KW-0378">Hydrolase</keyword>
<comment type="caution">
    <text evidence="9">The sequence shown here is derived from an EMBL/GenBank/DDBJ whole genome shotgun (WGS) entry which is preliminary data.</text>
</comment>
<dbReference type="InterPro" id="IPR002037">
    <property type="entry name" value="Glyco_hydro_8"/>
</dbReference>
<evidence type="ECO:0000313" key="10">
    <source>
        <dbReference type="Proteomes" id="UP000192815"/>
    </source>
</evidence>
<evidence type="ECO:0000256" key="7">
    <source>
        <dbReference type="ARBA" id="ARBA00023326"/>
    </source>
</evidence>
<dbReference type="GO" id="GO:0030245">
    <property type="term" value="P:cellulose catabolic process"/>
    <property type="evidence" value="ECO:0007669"/>
    <property type="project" value="UniProtKB-KW"/>
</dbReference>
<keyword evidence="7" id="KW-0119">Carbohydrate metabolism</keyword>
<dbReference type="Gene3D" id="1.50.10.10">
    <property type="match status" value="1"/>
</dbReference>
<proteinExistence type="inferred from homology"/>